<reference evidence="4" key="1">
    <citation type="journal article" date="2019" name="Int. J. Syst. Evol. Microbiol.">
        <title>The Global Catalogue of Microorganisms (GCM) 10K type strain sequencing project: providing services to taxonomists for standard genome sequencing and annotation.</title>
        <authorList>
            <consortium name="The Broad Institute Genomics Platform"/>
            <consortium name="The Broad Institute Genome Sequencing Center for Infectious Disease"/>
            <person name="Wu L."/>
            <person name="Ma J."/>
        </authorList>
    </citation>
    <scope>NUCLEOTIDE SEQUENCE [LARGE SCALE GENOMIC DNA]</scope>
    <source>
        <strain evidence="4">JCM 15572</strain>
    </source>
</reference>
<dbReference type="SUPFAM" id="SSF56219">
    <property type="entry name" value="DNase I-like"/>
    <property type="match status" value="1"/>
</dbReference>
<dbReference type="PANTHER" id="PTHR12121:SF36">
    <property type="entry name" value="ENDONUCLEASE_EXONUCLEASE_PHOSPHATASE DOMAIN-CONTAINING PROTEIN"/>
    <property type="match status" value="1"/>
</dbReference>
<comment type="caution">
    <text evidence="3">The sequence shown here is derived from an EMBL/GenBank/DDBJ whole genome shotgun (WGS) entry which is preliminary data.</text>
</comment>
<dbReference type="EMBL" id="BAAAPH010000006">
    <property type="protein sequence ID" value="GAA1564779.1"/>
    <property type="molecule type" value="Genomic_DNA"/>
</dbReference>
<keyword evidence="4" id="KW-1185">Reference proteome</keyword>
<dbReference type="InterPro" id="IPR050410">
    <property type="entry name" value="CCR4/nocturin_mRNA_transcr"/>
</dbReference>
<evidence type="ECO:0000313" key="4">
    <source>
        <dbReference type="Proteomes" id="UP001501705"/>
    </source>
</evidence>
<keyword evidence="3" id="KW-0540">Nuclease</keyword>
<dbReference type="Proteomes" id="UP001501705">
    <property type="component" value="Unassembled WGS sequence"/>
</dbReference>
<gene>
    <name evidence="3" type="ORF">GCM10009804_21870</name>
</gene>
<dbReference type="InterPro" id="IPR005135">
    <property type="entry name" value="Endo/exonuclease/phosphatase"/>
</dbReference>
<dbReference type="RefSeq" id="WP_344233293.1">
    <property type="nucleotide sequence ID" value="NZ_BAAAPH010000006.1"/>
</dbReference>
<accession>A0ABP4NQU1</accession>
<keyword evidence="3" id="KW-0378">Hydrolase</keyword>
<dbReference type="Gene3D" id="3.60.10.10">
    <property type="entry name" value="Endonuclease/exonuclease/phosphatase"/>
    <property type="match status" value="1"/>
</dbReference>
<proteinExistence type="predicted"/>
<dbReference type="InterPro" id="IPR036691">
    <property type="entry name" value="Endo/exonu/phosph_ase_sf"/>
</dbReference>
<keyword evidence="3" id="KW-0255">Endonuclease</keyword>
<keyword evidence="1" id="KW-0732">Signal</keyword>
<evidence type="ECO:0000259" key="2">
    <source>
        <dbReference type="Pfam" id="PF03372"/>
    </source>
</evidence>
<evidence type="ECO:0000256" key="1">
    <source>
        <dbReference type="SAM" id="SignalP"/>
    </source>
</evidence>
<dbReference type="Pfam" id="PF03372">
    <property type="entry name" value="Exo_endo_phos"/>
    <property type="match status" value="1"/>
</dbReference>
<protein>
    <submittedName>
        <fullName evidence="3">Endonuclease/exonuclease/phosphatase family protein</fullName>
    </submittedName>
</protein>
<sequence>MFTTRRRFAALVAAAVAGLTLTSGVSQAAPTEATGTPATTAGTAAAGVPLHVMSYNLRYASATPPNSWPERRPVMREQLKKARPALIGTQEGLYSQLQDIQADLGSTYASIGLGREGGSKGEFMMVFYDQRRLQPLEYDHFWLSDTPDVVGSQTWGGCCPRMVTWVHFKDKATGQEFYAVNTHLEAYSAPARAKSADLILQRIAGFDQSLPVILTADYNEAAKPGLPVYDKLVTSGKFADSWATAERRSALYATFHGYKPLTPNGDRIDWILTTPGLRVQKASINTFSKNGQFPSDHLPVESWITLTR</sequence>
<organism evidence="3 4">
    <name type="scientific">Kribbella hippodromi</name>
    <dbReference type="NCBI Taxonomy" id="434347"/>
    <lineage>
        <taxon>Bacteria</taxon>
        <taxon>Bacillati</taxon>
        <taxon>Actinomycetota</taxon>
        <taxon>Actinomycetes</taxon>
        <taxon>Propionibacteriales</taxon>
        <taxon>Kribbellaceae</taxon>
        <taxon>Kribbella</taxon>
    </lineage>
</organism>
<evidence type="ECO:0000313" key="3">
    <source>
        <dbReference type="EMBL" id="GAA1564779.1"/>
    </source>
</evidence>
<dbReference type="GO" id="GO:0004519">
    <property type="term" value="F:endonuclease activity"/>
    <property type="evidence" value="ECO:0007669"/>
    <property type="project" value="UniProtKB-KW"/>
</dbReference>
<feature type="chain" id="PRO_5046145591" evidence="1">
    <location>
        <begin position="29"/>
        <end position="308"/>
    </location>
</feature>
<feature type="signal peptide" evidence="1">
    <location>
        <begin position="1"/>
        <end position="28"/>
    </location>
</feature>
<feature type="domain" description="Endonuclease/exonuclease/phosphatase" evidence="2">
    <location>
        <begin position="53"/>
        <end position="297"/>
    </location>
</feature>
<dbReference type="PROSITE" id="PS51318">
    <property type="entry name" value="TAT"/>
    <property type="match status" value="1"/>
</dbReference>
<dbReference type="InterPro" id="IPR006311">
    <property type="entry name" value="TAT_signal"/>
</dbReference>
<dbReference type="CDD" id="cd09083">
    <property type="entry name" value="EEP-1"/>
    <property type="match status" value="1"/>
</dbReference>
<name>A0ABP4NQU1_9ACTN</name>
<dbReference type="PANTHER" id="PTHR12121">
    <property type="entry name" value="CARBON CATABOLITE REPRESSOR PROTEIN 4"/>
    <property type="match status" value="1"/>
</dbReference>